<dbReference type="AlphaFoldDB" id="A0AAD2K7X1"/>
<evidence type="ECO:0000313" key="2">
    <source>
        <dbReference type="Proteomes" id="UP001295794"/>
    </source>
</evidence>
<accession>A0AAD2K7X1</accession>
<dbReference type="EMBL" id="CAVNYO010000476">
    <property type="protein sequence ID" value="CAK5283810.1"/>
    <property type="molecule type" value="Genomic_DNA"/>
</dbReference>
<dbReference type="Proteomes" id="UP001295794">
    <property type="component" value="Unassembled WGS sequence"/>
</dbReference>
<protein>
    <submittedName>
        <fullName evidence="1">Uncharacterized protein</fullName>
    </submittedName>
</protein>
<feature type="non-terminal residue" evidence="1">
    <location>
        <position position="103"/>
    </location>
</feature>
<keyword evidence="2" id="KW-1185">Reference proteome</keyword>
<proteinExistence type="predicted"/>
<organism evidence="1 2">
    <name type="scientific">Mycena citricolor</name>
    <dbReference type="NCBI Taxonomy" id="2018698"/>
    <lineage>
        <taxon>Eukaryota</taxon>
        <taxon>Fungi</taxon>
        <taxon>Dikarya</taxon>
        <taxon>Basidiomycota</taxon>
        <taxon>Agaricomycotina</taxon>
        <taxon>Agaricomycetes</taxon>
        <taxon>Agaricomycetidae</taxon>
        <taxon>Agaricales</taxon>
        <taxon>Marasmiineae</taxon>
        <taxon>Mycenaceae</taxon>
        <taxon>Mycena</taxon>
    </lineage>
</organism>
<comment type="caution">
    <text evidence="1">The sequence shown here is derived from an EMBL/GenBank/DDBJ whole genome shotgun (WGS) entry which is preliminary data.</text>
</comment>
<name>A0AAD2K7X1_9AGAR</name>
<evidence type="ECO:0000313" key="1">
    <source>
        <dbReference type="EMBL" id="CAK5283810.1"/>
    </source>
</evidence>
<gene>
    <name evidence="1" type="ORF">MYCIT1_LOCUS36642</name>
</gene>
<reference evidence="1" key="1">
    <citation type="submission" date="2023-11" db="EMBL/GenBank/DDBJ databases">
        <authorList>
            <person name="De Vega J J."/>
            <person name="De Vega J J."/>
        </authorList>
    </citation>
    <scope>NUCLEOTIDE SEQUENCE</scope>
</reference>
<sequence length="103" mass="11122">CGSSYSMSVLLVRHFIHGRVRVAAGPGGMSRIGWVFRSCSAARLDNTLECLALWACILERKCGAVSCVASVTFSSRVCSDAKSTSLSFDEISFDERRLRSGAP</sequence>